<evidence type="ECO:0000313" key="1">
    <source>
        <dbReference type="EMBL" id="MBC2667118.1"/>
    </source>
</evidence>
<dbReference type="RefSeq" id="WP_185665410.1">
    <property type="nucleotide sequence ID" value="NZ_JACLAW010000014.1"/>
</dbReference>
<sequence>MTDVPTIRSLEERLQELHALTAQTPLFNPVFQLGLELSRGLESGTLSLDTLGGLVAELECESLQDR</sequence>
<dbReference type="AlphaFoldDB" id="A0A7X1FUA9"/>
<evidence type="ECO:0000313" key="2">
    <source>
        <dbReference type="Proteomes" id="UP000566813"/>
    </source>
</evidence>
<proteinExistence type="predicted"/>
<feature type="non-terminal residue" evidence="1">
    <location>
        <position position="66"/>
    </location>
</feature>
<dbReference type="Proteomes" id="UP000566813">
    <property type="component" value="Unassembled WGS sequence"/>
</dbReference>
<gene>
    <name evidence="1" type="ORF">H7F51_16485</name>
</gene>
<keyword evidence="2" id="KW-1185">Reference proteome</keyword>
<organism evidence="1 2">
    <name type="scientific">Novosphingobium flavum</name>
    <dbReference type="NCBI Taxonomy" id="1778672"/>
    <lineage>
        <taxon>Bacteria</taxon>
        <taxon>Pseudomonadati</taxon>
        <taxon>Pseudomonadota</taxon>
        <taxon>Alphaproteobacteria</taxon>
        <taxon>Sphingomonadales</taxon>
        <taxon>Sphingomonadaceae</taxon>
        <taxon>Novosphingobium</taxon>
    </lineage>
</organism>
<name>A0A7X1FUA9_9SPHN</name>
<dbReference type="EMBL" id="JACLAW010000014">
    <property type="protein sequence ID" value="MBC2667118.1"/>
    <property type="molecule type" value="Genomic_DNA"/>
</dbReference>
<protein>
    <submittedName>
        <fullName evidence="1">Uncharacterized protein</fullName>
    </submittedName>
</protein>
<accession>A0A7X1FUA9</accession>
<comment type="caution">
    <text evidence="1">The sequence shown here is derived from an EMBL/GenBank/DDBJ whole genome shotgun (WGS) entry which is preliminary data.</text>
</comment>
<reference evidence="1 2" key="1">
    <citation type="submission" date="2020-08" db="EMBL/GenBank/DDBJ databases">
        <title>The genome sequence of type strain Novosphingobium flavum NBRC 111647.</title>
        <authorList>
            <person name="Liu Y."/>
        </authorList>
    </citation>
    <scope>NUCLEOTIDE SEQUENCE [LARGE SCALE GENOMIC DNA]</scope>
    <source>
        <strain evidence="1 2">NBRC 111647</strain>
    </source>
</reference>